<feature type="repeat" description="MBT" evidence="10">
    <location>
        <begin position="1"/>
        <end position="83"/>
    </location>
</feature>
<evidence type="ECO:0000256" key="8">
    <source>
        <dbReference type="ARBA" id="ARBA00023163"/>
    </source>
</evidence>
<sequence length="493" mass="56222">STSEYQSFPQTRNGFKVGMKLEGLDPGHPSLFCVLTIAEVIGYRMRLHFDGYSEYYDFWVNADSPDIHPVGWCEKTSHKLLSPKSYKEGEFNWVLYLKNCKAQAAPKNLFKTLSTPVTPSGFRVGMKLEAVDKKNPSLMCVATIADMLDNRLLIHFDNWDESYDYWCDASSPYIRPVGYCQETGTPLTTPPEYKDSKSFSWEKYLEETSSQAAPARAFKLRPAHGFQVNTKLETVDRRNPMLIRVATIAEKEDHRIKIHFDGWDHSYDFWVDADSPDIHPVGWCAKTGHTLQLPLGLDEIVVECLCFQHRLVSCPYSEVNLNRESSLQDRLSGERPSPSNSVQKPKRPETPAPFIDPQEDSPQERRQGERFPFYTEFTLQQALHQSVFMPSLSSSPTHRLHLCWEQHCRLLPEVSGLTARSVAKWTVEEVSAGFVQRLPGCQEQASVFREEQIDGEAFLLLNQADIVKILSIKLGPALKIYNAILMFKSAEED</sequence>
<reference evidence="13" key="1">
    <citation type="submission" date="2025-08" db="UniProtKB">
        <authorList>
            <consortium name="Ensembl"/>
        </authorList>
    </citation>
    <scope>IDENTIFICATION</scope>
</reference>
<dbReference type="InterPro" id="IPR050548">
    <property type="entry name" value="PcG_chromatin_remod_factors"/>
</dbReference>
<dbReference type="PANTHER" id="PTHR12247:SF130">
    <property type="entry name" value="SAM DOMAIN-CONTAINING PROTEIN"/>
    <property type="match status" value="1"/>
</dbReference>
<evidence type="ECO:0000256" key="3">
    <source>
        <dbReference type="ARBA" id="ARBA00022737"/>
    </source>
</evidence>
<keyword evidence="8" id="KW-0804">Transcription</keyword>
<evidence type="ECO:0000313" key="14">
    <source>
        <dbReference type="Proteomes" id="UP000694403"/>
    </source>
</evidence>
<dbReference type="InterPro" id="IPR013761">
    <property type="entry name" value="SAM/pointed_sf"/>
</dbReference>
<dbReference type="PROSITE" id="PS51079">
    <property type="entry name" value="MBT"/>
    <property type="match status" value="3"/>
</dbReference>
<dbReference type="FunFam" id="2.30.30.140:FF:000007">
    <property type="entry name" value="Lethal(3)malignant brain tumor-like protein 1"/>
    <property type="match status" value="2"/>
</dbReference>
<dbReference type="Ensembl" id="ENSCSRT00000011385.1">
    <property type="protein sequence ID" value="ENSCSRP00000010977.1"/>
    <property type="gene ID" value="ENSCSRG00000008123.1"/>
</dbReference>
<evidence type="ECO:0000256" key="11">
    <source>
        <dbReference type="SAM" id="MobiDB-lite"/>
    </source>
</evidence>
<dbReference type="GO" id="GO:0008270">
    <property type="term" value="F:zinc ion binding"/>
    <property type="evidence" value="ECO:0007669"/>
    <property type="project" value="UniProtKB-KW"/>
</dbReference>
<dbReference type="Pfam" id="PF02820">
    <property type="entry name" value="MBT"/>
    <property type="match status" value="3"/>
</dbReference>
<feature type="repeat" description="MBT" evidence="10">
    <location>
        <begin position="91"/>
        <end position="190"/>
    </location>
</feature>
<comment type="subcellular location">
    <subcellularLocation>
        <location evidence="1">Nucleus</location>
    </subcellularLocation>
</comment>
<evidence type="ECO:0000256" key="9">
    <source>
        <dbReference type="ARBA" id="ARBA00023242"/>
    </source>
</evidence>
<proteinExistence type="predicted"/>
<evidence type="ECO:0000256" key="6">
    <source>
        <dbReference type="ARBA" id="ARBA00022853"/>
    </source>
</evidence>
<dbReference type="Proteomes" id="UP000694403">
    <property type="component" value="Unplaced"/>
</dbReference>
<keyword evidence="4" id="KW-0863">Zinc-finger</keyword>
<feature type="domain" description="SAM" evidence="12">
    <location>
        <begin position="425"/>
        <end position="490"/>
    </location>
</feature>
<keyword evidence="5" id="KW-0862">Zinc</keyword>
<evidence type="ECO:0000256" key="2">
    <source>
        <dbReference type="ARBA" id="ARBA00022723"/>
    </source>
</evidence>
<organism evidence="13 14">
    <name type="scientific">Chelydra serpentina</name>
    <name type="common">Snapping turtle</name>
    <name type="synonym">Testudo serpentina</name>
    <dbReference type="NCBI Taxonomy" id="8475"/>
    <lineage>
        <taxon>Eukaryota</taxon>
        <taxon>Metazoa</taxon>
        <taxon>Chordata</taxon>
        <taxon>Craniata</taxon>
        <taxon>Vertebrata</taxon>
        <taxon>Euteleostomi</taxon>
        <taxon>Archelosauria</taxon>
        <taxon>Testudinata</taxon>
        <taxon>Testudines</taxon>
        <taxon>Cryptodira</taxon>
        <taxon>Durocryptodira</taxon>
        <taxon>Americhelydia</taxon>
        <taxon>Chelydroidea</taxon>
        <taxon>Chelydridae</taxon>
        <taxon>Chelydra</taxon>
    </lineage>
</organism>
<evidence type="ECO:0000259" key="12">
    <source>
        <dbReference type="PROSITE" id="PS50105"/>
    </source>
</evidence>
<evidence type="ECO:0000256" key="5">
    <source>
        <dbReference type="ARBA" id="ARBA00022833"/>
    </source>
</evidence>
<dbReference type="PANTHER" id="PTHR12247">
    <property type="entry name" value="POLYCOMB GROUP PROTEIN"/>
    <property type="match status" value="1"/>
</dbReference>
<keyword evidence="6" id="KW-0156">Chromatin regulator</keyword>
<dbReference type="Pfam" id="PF00536">
    <property type="entry name" value="SAM_1"/>
    <property type="match status" value="1"/>
</dbReference>
<dbReference type="SMART" id="SM00454">
    <property type="entry name" value="SAM"/>
    <property type="match status" value="1"/>
</dbReference>
<dbReference type="SMART" id="SM00561">
    <property type="entry name" value="MBT"/>
    <property type="match status" value="3"/>
</dbReference>
<dbReference type="GO" id="GO:0005634">
    <property type="term" value="C:nucleus"/>
    <property type="evidence" value="ECO:0007669"/>
    <property type="project" value="UniProtKB-SubCell"/>
</dbReference>
<dbReference type="AlphaFoldDB" id="A0A8C3S9H3"/>
<dbReference type="GO" id="GO:0045892">
    <property type="term" value="P:negative regulation of DNA-templated transcription"/>
    <property type="evidence" value="ECO:0007669"/>
    <property type="project" value="TreeGrafter"/>
</dbReference>
<dbReference type="SUPFAM" id="SSF47769">
    <property type="entry name" value="SAM/Pointed domain"/>
    <property type="match status" value="1"/>
</dbReference>
<dbReference type="Gene3D" id="1.10.150.50">
    <property type="entry name" value="Transcription Factor, Ets-1"/>
    <property type="match status" value="1"/>
</dbReference>
<dbReference type="SUPFAM" id="SSF63748">
    <property type="entry name" value="Tudor/PWWP/MBT"/>
    <property type="match status" value="3"/>
</dbReference>
<dbReference type="PROSITE" id="PS50105">
    <property type="entry name" value="SAM_DOMAIN"/>
    <property type="match status" value="1"/>
</dbReference>
<name>A0A8C3S9H3_CHESE</name>
<evidence type="ECO:0000256" key="7">
    <source>
        <dbReference type="ARBA" id="ARBA00023015"/>
    </source>
</evidence>
<dbReference type="GO" id="GO:0006325">
    <property type="term" value="P:chromatin organization"/>
    <property type="evidence" value="ECO:0007669"/>
    <property type="project" value="UniProtKB-KW"/>
</dbReference>
<dbReference type="GO" id="GO:0042393">
    <property type="term" value="F:histone binding"/>
    <property type="evidence" value="ECO:0007669"/>
    <property type="project" value="TreeGrafter"/>
</dbReference>
<feature type="repeat" description="MBT" evidence="10">
    <location>
        <begin position="199"/>
        <end position="294"/>
    </location>
</feature>
<keyword evidence="9" id="KW-0539">Nucleus</keyword>
<dbReference type="GO" id="GO:0003682">
    <property type="term" value="F:chromatin binding"/>
    <property type="evidence" value="ECO:0007669"/>
    <property type="project" value="TreeGrafter"/>
</dbReference>
<dbReference type="InterPro" id="IPR001660">
    <property type="entry name" value="SAM"/>
</dbReference>
<keyword evidence="2" id="KW-0479">Metal-binding</keyword>
<evidence type="ECO:0000256" key="4">
    <source>
        <dbReference type="ARBA" id="ARBA00022771"/>
    </source>
</evidence>
<feature type="region of interest" description="Disordered" evidence="11">
    <location>
        <begin position="325"/>
        <end position="366"/>
    </location>
</feature>
<dbReference type="InterPro" id="IPR004092">
    <property type="entry name" value="Mbt"/>
</dbReference>
<dbReference type="CDD" id="cd20135">
    <property type="entry name" value="MBT_L3MBTL3_rpt2"/>
    <property type="match status" value="1"/>
</dbReference>
<reference evidence="13" key="2">
    <citation type="submission" date="2025-09" db="UniProtKB">
        <authorList>
            <consortium name="Ensembl"/>
        </authorList>
    </citation>
    <scope>IDENTIFICATION</scope>
</reference>
<dbReference type="Gene3D" id="2.30.30.140">
    <property type="match status" value="3"/>
</dbReference>
<keyword evidence="7" id="KW-0805">Transcription regulation</keyword>
<evidence type="ECO:0000256" key="10">
    <source>
        <dbReference type="PROSITE-ProRule" id="PRU00459"/>
    </source>
</evidence>
<accession>A0A8C3S9H3</accession>
<evidence type="ECO:0000256" key="1">
    <source>
        <dbReference type="ARBA" id="ARBA00004123"/>
    </source>
</evidence>
<keyword evidence="14" id="KW-1185">Reference proteome</keyword>
<evidence type="ECO:0000313" key="13">
    <source>
        <dbReference type="Ensembl" id="ENSCSRP00000010977.1"/>
    </source>
</evidence>
<protein>
    <recommendedName>
        <fullName evidence="12">SAM domain-containing protein</fullName>
    </recommendedName>
</protein>
<dbReference type="CDD" id="cd09582">
    <property type="entry name" value="SAM_Scm-like-3MBT3_4"/>
    <property type="match status" value="1"/>
</dbReference>
<keyword evidence="3" id="KW-0677">Repeat</keyword>